<dbReference type="AlphaFoldDB" id="A0A3N0XPU2"/>
<evidence type="ECO:0000313" key="2">
    <source>
        <dbReference type="Proteomes" id="UP000281406"/>
    </source>
</evidence>
<organism evidence="1 2">
    <name type="scientific">Anabarilius grahami</name>
    <name type="common">Kanglang fish</name>
    <name type="synonym">Barilius grahami</name>
    <dbReference type="NCBI Taxonomy" id="495550"/>
    <lineage>
        <taxon>Eukaryota</taxon>
        <taxon>Metazoa</taxon>
        <taxon>Chordata</taxon>
        <taxon>Craniata</taxon>
        <taxon>Vertebrata</taxon>
        <taxon>Euteleostomi</taxon>
        <taxon>Actinopterygii</taxon>
        <taxon>Neopterygii</taxon>
        <taxon>Teleostei</taxon>
        <taxon>Ostariophysi</taxon>
        <taxon>Cypriniformes</taxon>
        <taxon>Xenocyprididae</taxon>
        <taxon>Xenocypridinae</taxon>
        <taxon>Xenocypridinae incertae sedis</taxon>
        <taxon>Anabarilius</taxon>
    </lineage>
</organism>
<dbReference type="Proteomes" id="UP000281406">
    <property type="component" value="Unassembled WGS sequence"/>
</dbReference>
<evidence type="ECO:0000313" key="1">
    <source>
        <dbReference type="EMBL" id="ROJ01919.1"/>
    </source>
</evidence>
<keyword evidence="2" id="KW-1185">Reference proteome</keyword>
<proteinExistence type="predicted"/>
<protein>
    <submittedName>
        <fullName evidence="1">Uncharacterized protein</fullName>
    </submittedName>
</protein>
<name>A0A3N0XPU2_ANAGA</name>
<reference evidence="1 2" key="1">
    <citation type="submission" date="2018-10" db="EMBL/GenBank/DDBJ databases">
        <title>Genome assembly for a Yunnan-Guizhou Plateau 3E fish, Anabarilius grahami (Regan), and its evolutionary and genetic applications.</title>
        <authorList>
            <person name="Jiang W."/>
        </authorList>
    </citation>
    <scope>NUCLEOTIDE SEQUENCE [LARGE SCALE GENOMIC DNA]</scope>
    <source>
        <strain evidence="1">AG-KIZ</strain>
        <tissue evidence="1">Muscle</tissue>
    </source>
</reference>
<dbReference type="OrthoDB" id="2668416at2759"/>
<dbReference type="EMBL" id="RJVU01065620">
    <property type="protein sequence ID" value="ROJ01919.1"/>
    <property type="molecule type" value="Genomic_DNA"/>
</dbReference>
<accession>A0A3N0XPU2</accession>
<sequence length="74" mass="8367">MAAEEEEGVLQPLKELADEDPPGYRNWLRMGQNTFNNLVSLVEPSIRSQSRQEKPALSGGFWLAANRQELLVLQ</sequence>
<comment type="caution">
    <text evidence="1">The sequence shown here is derived from an EMBL/GenBank/DDBJ whole genome shotgun (WGS) entry which is preliminary data.</text>
</comment>
<gene>
    <name evidence="1" type="ORF">DPX16_0700</name>
</gene>